<feature type="transmembrane region" description="Helical" evidence="1">
    <location>
        <begin position="75"/>
        <end position="92"/>
    </location>
</feature>
<sequence length="118" mass="13149">MIETLLNILHVDSPTEAAWVTVGLFGQLLFTGRFLVQWISSERAKRSIIPMAFWYFSISGGLILLAYAIYRKDPVFVLGQSMGVFIYTRNILLIRGEAKRAREESSAQAPPAARSNAG</sequence>
<feature type="transmembrane region" description="Helical" evidence="1">
    <location>
        <begin position="17"/>
        <end position="36"/>
    </location>
</feature>
<keyword evidence="1" id="KW-0812">Transmembrane</keyword>
<dbReference type="GO" id="GO:0008915">
    <property type="term" value="F:lipid-A-disaccharide synthase activity"/>
    <property type="evidence" value="ECO:0007669"/>
    <property type="project" value="InterPro"/>
</dbReference>
<keyword evidence="4" id="KW-1185">Reference proteome</keyword>
<accession>A0A8J7WG55</accession>
<dbReference type="RefSeq" id="WP_212538127.1">
    <property type="nucleotide sequence ID" value="NZ_JAGTUU010000008.1"/>
</dbReference>
<dbReference type="AlphaFoldDB" id="A0A8J7WG55"/>
<feature type="transmembrane region" description="Helical" evidence="1">
    <location>
        <begin position="48"/>
        <end position="69"/>
    </location>
</feature>
<dbReference type="PIRSF" id="PIRSF028440">
    <property type="entry name" value="UCP_LAB_N"/>
    <property type="match status" value="1"/>
</dbReference>
<dbReference type="GO" id="GO:0016020">
    <property type="term" value="C:membrane"/>
    <property type="evidence" value="ECO:0007669"/>
    <property type="project" value="GOC"/>
</dbReference>
<reference evidence="3" key="1">
    <citation type="submission" date="2021-04" db="EMBL/GenBank/DDBJ databases">
        <authorList>
            <person name="Yoon J."/>
        </authorList>
    </citation>
    <scope>NUCLEOTIDE SEQUENCE</scope>
    <source>
        <strain evidence="3">KMU-90</strain>
    </source>
</reference>
<protein>
    <submittedName>
        <fullName evidence="3">Lipid-A-disaccharide synthase N-terminal domain-containing protein</fullName>
    </submittedName>
</protein>
<dbReference type="Proteomes" id="UP000681356">
    <property type="component" value="Unassembled WGS sequence"/>
</dbReference>
<comment type="caution">
    <text evidence="3">The sequence shown here is derived from an EMBL/GenBank/DDBJ whole genome shotgun (WGS) entry which is preliminary data.</text>
</comment>
<evidence type="ECO:0000313" key="4">
    <source>
        <dbReference type="Proteomes" id="UP000681356"/>
    </source>
</evidence>
<evidence type="ECO:0000313" key="3">
    <source>
        <dbReference type="EMBL" id="MBS0126177.1"/>
    </source>
</evidence>
<dbReference type="InterPro" id="IPR014546">
    <property type="entry name" value="UCP028440_lipidA_biosyn"/>
</dbReference>
<gene>
    <name evidence="3" type="ORF">KB874_18985</name>
</gene>
<keyword evidence="1" id="KW-1133">Transmembrane helix</keyword>
<proteinExistence type="predicted"/>
<evidence type="ECO:0000256" key="1">
    <source>
        <dbReference type="SAM" id="Phobius"/>
    </source>
</evidence>
<dbReference type="EMBL" id="JAGTUU010000008">
    <property type="protein sequence ID" value="MBS0126177.1"/>
    <property type="molecule type" value="Genomic_DNA"/>
</dbReference>
<keyword evidence="1" id="KW-0472">Membrane</keyword>
<dbReference type="Pfam" id="PF07578">
    <property type="entry name" value="LAB_N"/>
    <property type="match status" value="1"/>
</dbReference>
<name>A0A8J7WG55_9RHOB</name>
<dbReference type="GO" id="GO:0009245">
    <property type="term" value="P:lipid A biosynthetic process"/>
    <property type="evidence" value="ECO:0007669"/>
    <property type="project" value="InterPro"/>
</dbReference>
<dbReference type="InterPro" id="IPR011499">
    <property type="entry name" value="Lipid_A_biosynth_N"/>
</dbReference>
<feature type="domain" description="Lipid A biosynthesis N-terminal" evidence="2">
    <location>
        <begin position="22"/>
        <end position="93"/>
    </location>
</feature>
<organism evidence="3 4">
    <name type="scientific">Thetidibacter halocola</name>
    <dbReference type="NCBI Taxonomy" id="2827239"/>
    <lineage>
        <taxon>Bacteria</taxon>
        <taxon>Pseudomonadati</taxon>
        <taxon>Pseudomonadota</taxon>
        <taxon>Alphaproteobacteria</taxon>
        <taxon>Rhodobacterales</taxon>
        <taxon>Roseobacteraceae</taxon>
        <taxon>Thetidibacter</taxon>
    </lineage>
</organism>
<evidence type="ECO:0000259" key="2">
    <source>
        <dbReference type="SMART" id="SM01259"/>
    </source>
</evidence>
<dbReference type="SMART" id="SM01259">
    <property type="entry name" value="LAB_N"/>
    <property type="match status" value="1"/>
</dbReference>